<dbReference type="CDD" id="cd13962">
    <property type="entry name" value="PT_UbiA_UBIAD1"/>
    <property type="match status" value="1"/>
</dbReference>
<feature type="transmembrane region" description="Helical" evidence="2">
    <location>
        <begin position="46"/>
        <end position="65"/>
    </location>
</feature>
<gene>
    <name evidence="3" type="ORF">HLI_16065</name>
</gene>
<dbReference type="PANTHER" id="PTHR13929:SF0">
    <property type="entry name" value="UBIA PRENYLTRANSFERASE DOMAIN-CONTAINING PROTEIN 1"/>
    <property type="match status" value="1"/>
</dbReference>
<dbReference type="InterPro" id="IPR026046">
    <property type="entry name" value="UBIAD1"/>
</dbReference>
<feature type="transmembrane region" description="Helical" evidence="2">
    <location>
        <begin position="107"/>
        <end position="125"/>
    </location>
</feature>
<feature type="transmembrane region" description="Helical" evidence="2">
    <location>
        <begin position="237"/>
        <end position="253"/>
    </location>
</feature>
<dbReference type="PANTHER" id="PTHR13929">
    <property type="entry name" value="1,4-DIHYDROXY-2-NAPHTHOATE OCTAPRENYLTRANSFERASE"/>
    <property type="match status" value="1"/>
</dbReference>
<dbReference type="GO" id="GO:0004659">
    <property type="term" value="F:prenyltransferase activity"/>
    <property type="evidence" value="ECO:0007669"/>
    <property type="project" value="InterPro"/>
</dbReference>
<proteinExistence type="predicted"/>
<feature type="transmembrane region" description="Helical" evidence="2">
    <location>
        <begin position="12"/>
        <end position="40"/>
    </location>
</feature>
<dbReference type="GO" id="GO:0042371">
    <property type="term" value="P:vitamin K biosynthetic process"/>
    <property type="evidence" value="ECO:0007669"/>
    <property type="project" value="TreeGrafter"/>
</dbReference>
<protein>
    <submittedName>
        <fullName evidence="3">Prenyltransferase</fullName>
    </submittedName>
</protein>
<name>A0A410MFX7_9BACI</name>
<dbReference type="KEGG" id="hli:HLI_16065"/>
<dbReference type="RefSeq" id="WP_128525880.1">
    <property type="nucleotide sequence ID" value="NZ_CP026118.1"/>
</dbReference>
<dbReference type="Proteomes" id="UP000287756">
    <property type="component" value="Chromosome"/>
</dbReference>
<evidence type="ECO:0000313" key="4">
    <source>
        <dbReference type="Proteomes" id="UP000287756"/>
    </source>
</evidence>
<feature type="transmembrane region" description="Helical" evidence="2">
    <location>
        <begin position="131"/>
        <end position="149"/>
    </location>
</feature>
<keyword evidence="2" id="KW-1133">Transmembrane helix</keyword>
<evidence type="ECO:0000256" key="1">
    <source>
        <dbReference type="ARBA" id="ARBA00022679"/>
    </source>
</evidence>
<evidence type="ECO:0000256" key="2">
    <source>
        <dbReference type="SAM" id="Phobius"/>
    </source>
</evidence>
<keyword evidence="2" id="KW-0812">Transmembrane</keyword>
<keyword evidence="2" id="KW-0472">Membrane</keyword>
<feature type="transmembrane region" description="Helical" evidence="2">
    <location>
        <begin position="259"/>
        <end position="276"/>
    </location>
</feature>
<organism evidence="3 4">
    <name type="scientific">Halobacillus litoralis</name>
    <dbReference type="NCBI Taxonomy" id="45668"/>
    <lineage>
        <taxon>Bacteria</taxon>
        <taxon>Bacillati</taxon>
        <taxon>Bacillota</taxon>
        <taxon>Bacilli</taxon>
        <taxon>Bacillales</taxon>
        <taxon>Bacillaceae</taxon>
        <taxon>Halobacillus</taxon>
    </lineage>
</organism>
<reference evidence="3 4" key="1">
    <citation type="submission" date="2018-01" db="EMBL/GenBank/DDBJ databases">
        <title>The whole genome sequencing and assembly of Halobacillus litoralis ERB031 strain.</title>
        <authorList>
            <person name="Lee S.-J."/>
            <person name="Park M.-K."/>
            <person name="Kim J.-Y."/>
            <person name="Lee Y.-J."/>
            <person name="Yi H."/>
            <person name="Bahn Y.-S."/>
            <person name="Kim J.F."/>
            <person name="Lee D.-W."/>
        </authorList>
    </citation>
    <scope>NUCLEOTIDE SEQUENCE [LARGE SCALE GENOMIC DNA]</scope>
    <source>
        <strain evidence="3 4">ERB 031</strain>
    </source>
</reference>
<sequence length="308" mass="33922">MFSQALTTLKGGWLLLRAVAVISSSMATIVSTILPLYLYFSISGNTLVTTFTLLVVGAIMIHGILTHILNDYIDDQSGTDANSPAILSGGSRVIQTGLISSSTMWRLGKGLIVTLCIIVLTLLFFQYYKLAILLSIGLWGAISYSLPPLRLSYRPFVGEWLSTFPSVFFLGLAGAWLTMETVPLWAIQNATINALFCIAWVMIHHIPDREADQQASPTKRTSVVWAVNKFGSGFSRLPALIYFGMTGLCVFWLGFDRIYAALGLAVIIIATISLIVKMDIHNHQQVSNYEKMTLVFAMVNALWLGIFI</sequence>
<evidence type="ECO:0000313" key="3">
    <source>
        <dbReference type="EMBL" id="QAS53608.1"/>
    </source>
</evidence>
<dbReference type="AlphaFoldDB" id="A0A410MFX7"/>
<feature type="transmembrane region" description="Helical" evidence="2">
    <location>
        <begin position="161"/>
        <end position="179"/>
    </location>
</feature>
<dbReference type="EMBL" id="CP026118">
    <property type="protein sequence ID" value="QAS53608.1"/>
    <property type="molecule type" value="Genomic_DNA"/>
</dbReference>
<keyword evidence="1 3" id="KW-0808">Transferase</keyword>
<accession>A0A410MFX7</accession>
<dbReference type="GO" id="GO:0009234">
    <property type="term" value="P:menaquinone biosynthetic process"/>
    <property type="evidence" value="ECO:0007669"/>
    <property type="project" value="TreeGrafter"/>
</dbReference>
<dbReference type="OrthoDB" id="2380496at2"/>